<dbReference type="SUPFAM" id="SSF88659">
    <property type="entry name" value="Sigma3 and sigma4 domains of RNA polymerase sigma factors"/>
    <property type="match status" value="1"/>
</dbReference>
<dbReference type="NCBIfam" id="TIGR02937">
    <property type="entry name" value="sigma70-ECF"/>
    <property type="match status" value="1"/>
</dbReference>
<dbReference type="Gene3D" id="1.10.10.10">
    <property type="entry name" value="Winged helix-like DNA-binding domain superfamily/Winged helix DNA-binding domain"/>
    <property type="match status" value="1"/>
</dbReference>
<dbReference type="PANTHER" id="PTHR43133">
    <property type="entry name" value="RNA POLYMERASE ECF-TYPE SIGMA FACTO"/>
    <property type="match status" value="1"/>
</dbReference>
<dbReference type="CDD" id="cd06171">
    <property type="entry name" value="Sigma70_r4"/>
    <property type="match status" value="1"/>
</dbReference>
<dbReference type="Pfam" id="PF04542">
    <property type="entry name" value="Sigma70_r2"/>
    <property type="match status" value="1"/>
</dbReference>
<keyword evidence="8" id="KW-1185">Reference proteome</keyword>
<gene>
    <name evidence="7" type="ORF">PSQ19_01065</name>
</gene>
<keyword evidence="2" id="KW-0805">Transcription regulation</keyword>
<dbReference type="EMBL" id="CP118246">
    <property type="protein sequence ID" value="WDR02852.1"/>
    <property type="molecule type" value="Genomic_DNA"/>
</dbReference>
<organism evidence="7 8">
    <name type="scientific">Devosia algicola</name>
    <dbReference type="NCBI Taxonomy" id="3026418"/>
    <lineage>
        <taxon>Bacteria</taxon>
        <taxon>Pseudomonadati</taxon>
        <taxon>Pseudomonadota</taxon>
        <taxon>Alphaproteobacteria</taxon>
        <taxon>Hyphomicrobiales</taxon>
        <taxon>Devosiaceae</taxon>
        <taxon>Devosia</taxon>
    </lineage>
</organism>
<reference evidence="7 8" key="1">
    <citation type="submission" date="2023-02" db="EMBL/GenBank/DDBJ databases">
        <title>Devosia algicola sp. nov., isolated from the phycosphere of marine algae.</title>
        <authorList>
            <person name="Kim J.M."/>
            <person name="Lee J.K."/>
            <person name="Choi B.J."/>
            <person name="Bayburt H."/>
            <person name="Jeon C.O."/>
        </authorList>
    </citation>
    <scope>NUCLEOTIDE SEQUENCE [LARGE SCALE GENOMIC DNA]</scope>
    <source>
        <strain evidence="7 8">G20-9</strain>
    </source>
</reference>
<name>A0ABY7YNT4_9HYPH</name>
<proteinExistence type="inferred from homology"/>
<evidence type="ECO:0000259" key="6">
    <source>
        <dbReference type="Pfam" id="PF08281"/>
    </source>
</evidence>
<dbReference type="SUPFAM" id="SSF88946">
    <property type="entry name" value="Sigma2 domain of RNA polymerase sigma factors"/>
    <property type="match status" value="1"/>
</dbReference>
<dbReference type="InterPro" id="IPR013325">
    <property type="entry name" value="RNA_pol_sigma_r2"/>
</dbReference>
<accession>A0ABY7YNT4</accession>
<evidence type="ECO:0000256" key="4">
    <source>
        <dbReference type="ARBA" id="ARBA00023163"/>
    </source>
</evidence>
<keyword evidence="3" id="KW-0731">Sigma factor</keyword>
<dbReference type="InterPro" id="IPR007627">
    <property type="entry name" value="RNA_pol_sigma70_r2"/>
</dbReference>
<dbReference type="Pfam" id="PF08281">
    <property type="entry name" value="Sigma70_r4_2"/>
    <property type="match status" value="1"/>
</dbReference>
<dbReference type="InterPro" id="IPR014284">
    <property type="entry name" value="RNA_pol_sigma-70_dom"/>
</dbReference>
<dbReference type="InterPro" id="IPR013324">
    <property type="entry name" value="RNA_pol_sigma_r3/r4-like"/>
</dbReference>
<dbReference type="PANTHER" id="PTHR43133:SF53">
    <property type="entry name" value="ECF RNA POLYMERASE SIGMA-E FACTOR"/>
    <property type="match status" value="1"/>
</dbReference>
<sequence>MKRHKPNAEMSDELLVVALKKGDEAAFRQIFARENAALLAFARNFVRESAAAEEAVQDTWVAVIGGIGRFEGRSTLRSWIFSVLANIARTKAKRDGRILSFSDMGFNDPAVDPDRFSGDGTWLSPPGRWSEINPERIVGGRQLFAHAMVVMEELPPNQRAVVQLRDIEGLSAPDACDILGITEANQRILLHRGRSKIRAAIEVLMDPDSGGQVGPAK</sequence>
<dbReference type="RefSeq" id="WP_282219254.1">
    <property type="nucleotide sequence ID" value="NZ_CP118246.1"/>
</dbReference>
<dbReference type="InterPro" id="IPR039425">
    <property type="entry name" value="RNA_pol_sigma-70-like"/>
</dbReference>
<feature type="domain" description="RNA polymerase sigma factor 70 region 4 type 2" evidence="6">
    <location>
        <begin position="150"/>
        <end position="197"/>
    </location>
</feature>
<feature type="domain" description="RNA polymerase sigma-70 region 2" evidence="5">
    <location>
        <begin position="35"/>
        <end position="97"/>
    </location>
</feature>
<evidence type="ECO:0000259" key="5">
    <source>
        <dbReference type="Pfam" id="PF04542"/>
    </source>
</evidence>
<evidence type="ECO:0000256" key="3">
    <source>
        <dbReference type="ARBA" id="ARBA00023082"/>
    </source>
</evidence>
<dbReference type="InterPro" id="IPR013249">
    <property type="entry name" value="RNA_pol_sigma70_r4_t2"/>
</dbReference>
<dbReference type="Gene3D" id="1.10.1740.10">
    <property type="match status" value="1"/>
</dbReference>
<comment type="similarity">
    <text evidence="1">Belongs to the sigma-70 factor family. ECF subfamily.</text>
</comment>
<evidence type="ECO:0000313" key="7">
    <source>
        <dbReference type="EMBL" id="WDR02852.1"/>
    </source>
</evidence>
<dbReference type="InterPro" id="IPR036388">
    <property type="entry name" value="WH-like_DNA-bd_sf"/>
</dbReference>
<protein>
    <submittedName>
        <fullName evidence="7">RNA polymerase sigma factor</fullName>
    </submittedName>
</protein>
<keyword evidence="4" id="KW-0804">Transcription</keyword>
<evidence type="ECO:0000256" key="1">
    <source>
        <dbReference type="ARBA" id="ARBA00010641"/>
    </source>
</evidence>
<evidence type="ECO:0000313" key="8">
    <source>
        <dbReference type="Proteomes" id="UP001220530"/>
    </source>
</evidence>
<dbReference type="Proteomes" id="UP001220530">
    <property type="component" value="Chromosome"/>
</dbReference>
<evidence type="ECO:0000256" key="2">
    <source>
        <dbReference type="ARBA" id="ARBA00023015"/>
    </source>
</evidence>